<feature type="compositionally biased region" description="Basic and acidic residues" evidence="7">
    <location>
        <begin position="386"/>
        <end position="395"/>
    </location>
</feature>
<evidence type="ECO:0000256" key="2">
    <source>
        <dbReference type="ARBA" id="ARBA00007992"/>
    </source>
</evidence>
<protein>
    <recommendedName>
        <fullName evidence="8">FAD-binding domain-containing protein</fullName>
    </recommendedName>
</protein>
<evidence type="ECO:0000256" key="4">
    <source>
        <dbReference type="ARBA" id="ARBA00022827"/>
    </source>
</evidence>
<dbReference type="SUPFAM" id="SSF51905">
    <property type="entry name" value="FAD/NAD(P)-binding domain"/>
    <property type="match status" value="1"/>
</dbReference>
<dbReference type="GO" id="GO:0004497">
    <property type="term" value="F:monooxygenase activity"/>
    <property type="evidence" value="ECO:0007669"/>
    <property type="project" value="UniProtKB-KW"/>
</dbReference>
<evidence type="ECO:0000256" key="3">
    <source>
        <dbReference type="ARBA" id="ARBA00022630"/>
    </source>
</evidence>
<keyword evidence="4" id="KW-0274">FAD</keyword>
<dbReference type="EMBL" id="KE384741">
    <property type="protein sequence ID" value="KJK77088.1"/>
    <property type="molecule type" value="Genomic_DNA"/>
</dbReference>
<dbReference type="Proteomes" id="UP000054544">
    <property type="component" value="Unassembled WGS sequence"/>
</dbReference>
<sequence>MATTPATSRLRVAVIGAGPIGLCTAAALRQQGHNVTVFERRQDPEPRGHALVIQPAATRALEYLRGAHSAFERVSVQAGPLRLWSYTGDKPFAVAAAAQQPCRSDKRFQTDRPSVQNVFHGLAVSSGVQLRFGTAVVKVEDLADSASLSTADGMTHSADLVIAADGIKSATRKMLFPARDVDPIPLRESIFLTKSRVADLAGDRQLAAWLEPGTKHGVLGPGRFILSRHMHGGYLGVQLIDVDHADPGPVNANWNTPADVDALRARFSDFGPITRAYLKYIRHAEKWQMAMGPSLPTWRSKNGRVVLAGDAAHAMLPHGAQGLSQGIEDGISLAQMLRLVGGTGSDIRAHVPAVTKAWVELRKPRCDIFMRQSTENARLWSLPDGPEQKARDEKMSSLGRQPPPDLDSVEMDMTAPRHSPEFLKWVRDYDVVREGLWCAEAGGGVVGGYRPEIISNEPDRPFWYPPKPYHQLLKSNSSGTLYSNISYAYDGFGRCVRKTDQGGRTTSKVVGFRGTNMFLLPRATRFISYMSRF</sequence>
<dbReference type="PRINTS" id="PR00420">
    <property type="entry name" value="RNGMNOXGNASE"/>
</dbReference>
<dbReference type="PANTHER" id="PTHR13789:SF315">
    <property type="entry name" value="FAD-DEPENDENT MONOOXYGENASE MDPD"/>
    <property type="match status" value="1"/>
</dbReference>
<reference evidence="10" key="1">
    <citation type="journal article" date="2014" name="BMC Genomics">
        <title>The genome sequence of the biocontrol fungus Metarhizium anisopliae and comparative genomics of Metarhizium species.</title>
        <authorList>
            <person name="Pattemore J.A."/>
            <person name="Hane J.K."/>
            <person name="Williams A.H."/>
            <person name="Wilson B.A."/>
            <person name="Stodart B.J."/>
            <person name="Ash G.J."/>
        </authorList>
    </citation>
    <scope>NUCLEOTIDE SEQUENCE [LARGE SCALE GENOMIC DNA]</scope>
    <source>
        <strain evidence="10">BRIP 53293</strain>
    </source>
</reference>
<proteinExistence type="inferred from homology"/>
<feature type="domain" description="FAD-binding" evidence="8">
    <location>
        <begin position="10"/>
        <end position="340"/>
    </location>
</feature>
<evidence type="ECO:0000259" key="8">
    <source>
        <dbReference type="Pfam" id="PF01494"/>
    </source>
</evidence>
<evidence type="ECO:0000256" key="1">
    <source>
        <dbReference type="ARBA" id="ARBA00001974"/>
    </source>
</evidence>
<keyword evidence="5" id="KW-0560">Oxidoreductase</keyword>
<evidence type="ECO:0000256" key="5">
    <source>
        <dbReference type="ARBA" id="ARBA00023002"/>
    </source>
</evidence>
<keyword evidence="3" id="KW-0285">Flavoprotein</keyword>
<name>A0A0D9NTM1_METAN</name>
<gene>
    <name evidence="9" type="ORF">H634G_07664</name>
</gene>
<dbReference type="Gene3D" id="3.50.50.60">
    <property type="entry name" value="FAD/NAD(P)-binding domain"/>
    <property type="match status" value="1"/>
</dbReference>
<dbReference type="OrthoDB" id="9993796at2759"/>
<evidence type="ECO:0000256" key="7">
    <source>
        <dbReference type="SAM" id="MobiDB-lite"/>
    </source>
</evidence>
<dbReference type="PANTHER" id="PTHR13789">
    <property type="entry name" value="MONOOXYGENASE"/>
    <property type="match status" value="1"/>
</dbReference>
<dbReference type="InterPro" id="IPR006530">
    <property type="entry name" value="YD"/>
</dbReference>
<feature type="region of interest" description="Disordered" evidence="7">
    <location>
        <begin position="380"/>
        <end position="408"/>
    </location>
</feature>
<dbReference type="InterPro" id="IPR050493">
    <property type="entry name" value="FAD-dep_Monooxygenase_BioMet"/>
</dbReference>
<dbReference type="InterPro" id="IPR002938">
    <property type="entry name" value="FAD-bd"/>
</dbReference>
<keyword evidence="10" id="KW-1185">Reference proteome</keyword>
<dbReference type="Pfam" id="PF01494">
    <property type="entry name" value="FAD_binding_3"/>
    <property type="match status" value="1"/>
</dbReference>
<dbReference type="GO" id="GO:0071949">
    <property type="term" value="F:FAD binding"/>
    <property type="evidence" value="ECO:0007669"/>
    <property type="project" value="InterPro"/>
</dbReference>
<evidence type="ECO:0000256" key="6">
    <source>
        <dbReference type="ARBA" id="ARBA00023033"/>
    </source>
</evidence>
<dbReference type="InterPro" id="IPR036188">
    <property type="entry name" value="FAD/NAD-bd_sf"/>
</dbReference>
<comment type="similarity">
    <text evidence="2">Belongs to the paxM FAD-dependent monooxygenase family.</text>
</comment>
<keyword evidence="6" id="KW-0503">Monooxygenase</keyword>
<accession>A0A0D9NTM1</accession>
<evidence type="ECO:0000313" key="10">
    <source>
        <dbReference type="Proteomes" id="UP000054544"/>
    </source>
</evidence>
<dbReference type="STRING" id="1291518.A0A0D9NTM1"/>
<dbReference type="NCBIfam" id="TIGR01643">
    <property type="entry name" value="YD_repeat_2x"/>
    <property type="match status" value="1"/>
</dbReference>
<evidence type="ECO:0000313" key="9">
    <source>
        <dbReference type="EMBL" id="KJK77088.1"/>
    </source>
</evidence>
<comment type="cofactor">
    <cofactor evidence="1">
        <name>FAD</name>
        <dbReference type="ChEBI" id="CHEBI:57692"/>
    </cofactor>
</comment>
<organism evidence="9 10">
    <name type="scientific">Metarhizium anisopliae BRIP 53293</name>
    <dbReference type="NCBI Taxonomy" id="1291518"/>
    <lineage>
        <taxon>Eukaryota</taxon>
        <taxon>Fungi</taxon>
        <taxon>Dikarya</taxon>
        <taxon>Ascomycota</taxon>
        <taxon>Pezizomycotina</taxon>
        <taxon>Sordariomycetes</taxon>
        <taxon>Hypocreomycetidae</taxon>
        <taxon>Hypocreales</taxon>
        <taxon>Clavicipitaceae</taxon>
        <taxon>Metarhizium</taxon>
    </lineage>
</organism>
<dbReference type="AlphaFoldDB" id="A0A0D9NTM1"/>